<evidence type="ECO:0000256" key="7">
    <source>
        <dbReference type="ARBA" id="ARBA00023136"/>
    </source>
</evidence>
<dbReference type="STRING" id="105231.A0A1Y1HUJ2"/>
<evidence type="ECO:0000256" key="6">
    <source>
        <dbReference type="ARBA" id="ARBA00023065"/>
    </source>
</evidence>
<keyword evidence="2" id="KW-0813">Transport</keyword>
<dbReference type="GO" id="GO:0005247">
    <property type="term" value="F:voltage-gated chloride channel activity"/>
    <property type="evidence" value="ECO:0000318"/>
    <property type="project" value="GO_Central"/>
</dbReference>
<proteinExistence type="predicted"/>
<keyword evidence="5" id="KW-1133">Transmembrane helix</keyword>
<organism evidence="8 9">
    <name type="scientific">Klebsormidium nitens</name>
    <name type="common">Green alga</name>
    <name type="synonym">Ulothrix nitens</name>
    <dbReference type="NCBI Taxonomy" id="105231"/>
    <lineage>
        <taxon>Eukaryota</taxon>
        <taxon>Viridiplantae</taxon>
        <taxon>Streptophyta</taxon>
        <taxon>Klebsormidiophyceae</taxon>
        <taxon>Klebsormidiales</taxon>
        <taxon>Klebsormidiaceae</taxon>
        <taxon>Klebsormidium</taxon>
    </lineage>
</organism>
<protein>
    <submittedName>
        <fullName evidence="8">Uncharacterized protein</fullName>
    </submittedName>
</protein>
<keyword evidence="4" id="KW-0812">Transmembrane</keyword>
<keyword evidence="9" id="KW-1185">Reference proteome</keyword>
<evidence type="ECO:0000256" key="2">
    <source>
        <dbReference type="ARBA" id="ARBA00022448"/>
    </source>
</evidence>
<dbReference type="InterPro" id="IPR044669">
    <property type="entry name" value="YneE/VCCN1/2-like"/>
</dbReference>
<dbReference type="GO" id="GO:0019684">
    <property type="term" value="P:photosynthesis, light reaction"/>
    <property type="evidence" value="ECO:0000318"/>
    <property type="project" value="GO_Central"/>
</dbReference>
<dbReference type="Proteomes" id="UP000054558">
    <property type="component" value="Unassembled WGS sequence"/>
</dbReference>
<evidence type="ECO:0000313" key="9">
    <source>
        <dbReference type="Proteomes" id="UP000054558"/>
    </source>
</evidence>
<keyword evidence="3" id="KW-1003">Cell membrane</keyword>
<keyword evidence="7" id="KW-0472">Membrane</keyword>
<name>A0A1Y1HUJ2_KLENI</name>
<comment type="subcellular location">
    <subcellularLocation>
        <location evidence="1">Cell membrane</location>
        <topology evidence="1">Multi-pass membrane protein</topology>
    </subcellularLocation>
</comment>
<evidence type="ECO:0000256" key="1">
    <source>
        <dbReference type="ARBA" id="ARBA00004651"/>
    </source>
</evidence>
<dbReference type="PANTHER" id="PTHR33281">
    <property type="entry name" value="UPF0187 PROTEIN YNEE"/>
    <property type="match status" value="1"/>
</dbReference>
<dbReference type="Pfam" id="PF25539">
    <property type="entry name" value="Bestrophin_2"/>
    <property type="match status" value="1"/>
</dbReference>
<dbReference type="GO" id="GO:0042651">
    <property type="term" value="C:thylakoid membrane"/>
    <property type="evidence" value="ECO:0000318"/>
    <property type="project" value="GO_Central"/>
</dbReference>
<keyword evidence="6" id="KW-0406">Ion transport</keyword>
<dbReference type="PANTHER" id="PTHR33281:SF19">
    <property type="entry name" value="VOLTAGE-DEPENDENT ANION CHANNEL-FORMING PROTEIN YNEE"/>
    <property type="match status" value="1"/>
</dbReference>
<reference evidence="8 9" key="1">
    <citation type="journal article" date="2014" name="Nat. Commun.">
        <title>Klebsormidium flaccidum genome reveals primary factors for plant terrestrial adaptation.</title>
        <authorList>
            <person name="Hori K."/>
            <person name="Maruyama F."/>
            <person name="Fujisawa T."/>
            <person name="Togashi T."/>
            <person name="Yamamoto N."/>
            <person name="Seo M."/>
            <person name="Sato S."/>
            <person name="Yamada T."/>
            <person name="Mori H."/>
            <person name="Tajima N."/>
            <person name="Moriyama T."/>
            <person name="Ikeuchi M."/>
            <person name="Watanabe M."/>
            <person name="Wada H."/>
            <person name="Kobayashi K."/>
            <person name="Saito M."/>
            <person name="Masuda T."/>
            <person name="Sasaki-Sekimoto Y."/>
            <person name="Mashiguchi K."/>
            <person name="Awai K."/>
            <person name="Shimojima M."/>
            <person name="Masuda S."/>
            <person name="Iwai M."/>
            <person name="Nobusawa T."/>
            <person name="Narise T."/>
            <person name="Kondo S."/>
            <person name="Saito H."/>
            <person name="Sato R."/>
            <person name="Murakawa M."/>
            <person name="Ihara Y."/>
            <person name="Oshima-Yamada Y."/>
            <person name="Ohtaka K."/>
            <person name="Satoh M."/>
            <person name="Sonobe K."/>
            <person name="Ishii M."/>
            <person name="Ohtani R."/>
            <person name="Kanamori-Sato M."/>
            <person name="Honoki R."/>
            <person name="Miyazaki D."/>
            <person name="Mochizuki H."/>
            <person name="Umetsu J."/>
            <person name="Higashi K."/>
            <person name="Shibata D."/>
            <person name="Kamiya Y."/>
            <person name="Sato N."/>
            <person name="Nakamura Y."/>
            <person name="Tabata S."/>
            <person name="Ida S."/>
            <person name="Kurokawa K."/>
            <person name="Ohta H."/>
        </authorList>
    </citation>
    <scope>NUCLEOTIDE SEQUENCE [LARGE SCALE GENOMIC DNA]</scope>
    <source>
        <strain evidence="8 9">NIES-2285</strain>
    </source>
</reference>
<accession>A0A1Y1HUJ2</accession>
<dbReference type="OrthoDB" id="1368at2759"/>
<evidence type="ECO:0000256" key="5">
    <source>
        <dbReference type="ARBA" id="ARBA00022989"/>
    </source>
</evidence>
<dbReference type="OMA" id="ITMELAA"/>
<sequence length="434" mass="47942">MAETSALAAGKASHISSTASARRNALEPASRSFCFCLQSRSLDRIRRRNGKHWELASSYSEQLPHLRTKGSSEGRSQARVLSCRAGPPRAKNSIANQEHPRQGEIYQETAWLVPPYDTDDSPPLPVFPMLSATGISLSVCLYEFLRQHYWLPIGAPSLLLPNDAHIFVGTPLGFLLALRLNNAYERWIQGRNCFDQITTSIRISAATLTLPLVETEREELSQLLNTLKAFALAARDYIRRDNVDSGADSAPRMARNIGAREGVMDDASSLLDPSEKEIVEAARSPPIAIINGLRLRIRDLVAEGKIAGSDEGRVNEQLNVLVTAVTSCERLLTTRMPSAFIMQLRTLLLLWLCTLPFVLVRALGPEIAIFAHFAVTWGLLGIEAAAQTCEQPFGYEYNDLPLNRLCDELCRDIDSSAKSAQMRANARLKEVGNS</sequence>
<evidence type="ECO:0000313" key="8">
    <source>
        <dbReference type="EMBL" id="GAQ81502.1"/>
    </source>
</evidence>
<gene>
    <name evidence="8" type="ORF">KFL_000820090</name>
</gene>
<dbReference type="GO" id="GO:0005886">
    <property type="term" value="C:plasma membrane"/>
    <property type="evidence" value="ECO:0007669"/>
    <property type="project" value="UniProtKB-SubCell"/>
</dbReference>
<evidence type="ECO:0000256" key="3">
    <source>
        <dbReference type="ARBA" id="ARBA00022475"/>
    </source>
</evidence>
<evidence type="ECO:0000256" key="4">
    <source>
        <dbReference type="ARBA" id="ARBA00022692"/>
    </source>
</evidence>
<dbReference type="AlphaFoldDB" id="A0A1Y1HUJ2"/>
<dbReference type="EMBL" id="DF237031">
    <property type="protein sequence ID" value="GAQ81502.1"/>
    <property type="molecule type" value="Genomic_DNA"/>
</dbReference>